<dbReference type="Pfam" id="PF07686">
    <property type="entry name" value="V-set"/>
    <property type="match status" value="1"/>
</dbReference>
<dbReference type="InterPro" id="IPR036179">
    <property type="entry name" value="Ig-like_dom_sf"/>
</dbReference>
<evidence type="ECO:0000256" key="2">
    <source>
        <dbReference type="ARBA" id="ARBA00022692"/>
    </source>
</evidence>
<accession>A0A2D0Q670</accession>
<evidence type="ECO:0000256" key="6">
    <source>
        <dbReference type="SAM" id="SignalP"/>
    </source>
</evidence>
<dbReference type="PANTHER" id="PTHR11860">
    <property type="entry name" value="POLYMERIC-IMMUNOGLOBULIN RECEPTOR"/>
    <property type="match status" value="1"/>
</dbReference>
<proteinExistence type="predicted"/>
<feature type="compositionally biased region" description="Low complexity" evidence="4">
    <location>
        <begin position="204"/>
        <end position="217"/>
    </location>
</feature>
<evidence type="ECO:0000256" key="3">
    <source>
        <dbReference type="ARBA" id="ARBA00023136"/>
    </source>
</evidence>
<dbReference type="KEGG" id="ipu:108258790"/>
<feature type="region of interest" description="Disordered" evidence="4">
    <location>
        <begin position="204"/>
        <end position="225"/>
    </location>
</feature>
<keyword evidence="3 5" id="KW-0472">Membrane</keyword>
<dbReference type="Gene3D" id="2.60.40.10">
    <property type="entry name" value="Immunoglobulins"/>
    <property type="match status" value="1"/>
</dbReference>
<dbReference type="AlphaFoldDB" id="A0A2D0Q670"/>
<keyword evidence="5" id="KW-1133">Transmembrane helix</keyword>
<dbReference type="OrthoDB" id="8920197at2759"/>
<dbReference type="InterPro" id="IPR050671">
    <property type="entry name" value="CD300_family_receptors"/>
</dbReference>
<dbReference type="GO" id="GO:0005886">
    <property type="term" value="C:plasma membrane"/>
    <property type="evidence" value="ECO:0007669"/>
    <property type="project" value="TreeGrafter"/>
</dbReference>
<feature type="domain" description="Immunoglobulin" evidence="7">
    <location>
        <begin position="17"/>
        <end position="117"/>
    </location>
</feature>
<feature type="transmembrane region" description="Helical" evidence="5">
    <location>
        <begin position="175"/>
        <end position="196"/>
    </location>
</feature>
<dbReference type="GO" id="GO:0004888">
    <property type="term" value="F:transmembrane signaling receptor activity"/>
    <property type="evidence" value="ECO:0007669"/>
    <property type="project" value="TreeGrafter"/>
</dbReference>
<dbReference type="InterPro" id="IPR013783">
    <property type="entry name" value="Ig-like_fold"/>
</dbReference>
<feature type="chain" id="PRO_5011999792" evidence="6">
    <location>
        <begin position="17"/>
        <end position="281"/>
    </location>
</feature>
<dbReference type="SMART" id="SM00409">
    <property type="entry name" value="IG"/>
    <property type="match status" value="1"/>
</dbReference>
<organism evidence="8 9">
    <name type="scientific">Ictalurus punctatus</name>
    <name type="common">Channel catfish</name>
    <name type="synonym">Silurus punctatus</name>
    <dbReference type="NCBI Taxonomy" id="7998"/>
    <lineage>
        <taxon>Eukaryota</taxon>
        <taxon>Metazoa</taxon>
        <taxon>Chordata</taxon>
        <taxon>Craniata</taxon>
        <taxon>Vertebrata</taxon>
        <taxon>Euteleostomi</taxon>
        <taxon>Actinopterygii</taxon>
        <taxon>Neopterygii</taxon>
        <taxon>Teleostei</taxon>
        <taxon>Ostariophysi</taxon>
        <taxon>Siluriformes</taxon>
        <taxon>Ictaluridae</taxon>
        <taxon>Ictalurus</taxon>
    </lineage>
</organism>
<evidence type="ECO:0000256" key="1">
    <source>
        <dbReference type="ARBA" id="ARBA00004370"/>
    </source>
</evidence>
<gene>
    <name evidence="9" type="primary">LOC108258790</name>
</gene>
<dbReference type="RefSeq" id="XP_017313196.1">
    <property type="nucleotide sequence ID" value="XM_017457707.3"/>
</dbReference>
<dbReference type="SUPFAM" id="SSF48726">
    <property type="entry name" value="Immunoglobulin"/>
    <property type="match status" value="1"/>
</dbReference>
<evidence type="ECO:0000256" key="5">
    <source>
        <dbReference type="SAM" id="Phobius"/>
    </source>
</evidence>
<protein>
    <submittedName>
        <fullName evidence="9">CMRF35-like molecule 1</fullName>
    </submittedName>
</protein>
<feature type="signal peptide" evidence="6">
    <location>
        <begin position="1"/>
        <end position="16"/>
    </location>
</feature>
<keyword evidence="8" id="KW-1185">Reference proteome</keyword>
<keyword evidence="6" id="KW-0732">Signal</keyword>
<evidence type="ECO:0000256" key="4">
    <source>
        <dbReference type="SAM" id="MobiDB-lite"/>
    </source>
</evidence>
<reference evidence="9" key="2">
    <citation type="submission" date="2025-08" db="UniProtKB">
        <authorList>
            <consortium name="RefSeq"/>
        </authorList>
    </citation>
    <scope>IDENTIFICATION</scope>
    <source>
        <tissue evidence="9">Blood</tissue>
    </source>
</reference>
<dbReference type="STRING" id="7998.ENSIPUP00000015769"/>
<reference evidence="8" key="1">
    <citation type="journal article" date="2016" name="Nat. Commun.">
        <title>The channel catfish genome sequence provides insights into the evolution of scale formation in teleosts.</title>
        <authorList>
            <person name="Liu Z."/>
            <person name="Liu S."/>
            <person name="Yao J."/>
            <person name="Bao L."/>
            <person name="Zhang J."/>
            <person name="Li Y."/>
            <person name="Jiang C."/>
            <person name="Sun L."/>
            <person name="Wang R."/>
            <person name="Zhang Y."/>
            <person name="Zhou T."/>
            <person name="Zeng Q."/>
            <person name="Fu Q."/>
            <person name="Gao S."/>
            <person name="Li N."/>
            <person name="Koren S."/>
            <person name="Jiang Y."/>
            <person name="Zimin A."/>
            <person name="Xu P."/>
            <person name="Phillippy A.M."/>
            <person name="Geng X."/>
            <person name="Song L."/>
            <person name="Sun F."/>
            <person name="Li C."/>
            <person name="Wang X."/>
            <person name="Chen A."/>
            <person name="Jin Y."/>
            <person name="Yuan Z."/>
            <person name="Yang Y."/>
            <person name="Tan S."/>
            <person name="Peatman E."/>
            <person name="Lu J."/>
            <person name="Qin Z."/>
            <person name="Dunham R."/>
            <person name="Li Z."/>
            <person name="Sonstegard T."/>
            <person name="Feng J."/>
            <person name="Danzmann R.G."/>
            <person name="Schroeder S."/>
            <person name="Scheffler B."/>
            <person name="Duke M.V."/>
            <person name="Ballard L."/>
            <person name="Kucuktas H."/>
            <person name="Kaltenboeck L."/>
            <person name="Liu H."/>
            <person name="Armbruster J."/>
            <person name="Xie Y."/>
            <person name="Kirby M.L."/>
            <person name="Tian Y."/>
            <person name="Flanagan M.E."/>
            <person name="Mu W."/>
            <person name="Waldbieser G.C."/>
        </authorList>
    </citation>
    <scope>NUCLEOTIDE SEQUENCE [LARGE SCALE GENOMIC DNA]</scope>
    <source>
        <strain evidence="8">SDA103</strain>
    </source>
</reference>
<evidence type="ECO:0000313" key="9">
    <source>
        <dbReference type="RefSeq" id="XP_017313196.1"/>
    </source>
</evidence>
<comment type="subcellular location">
    <subcellularLocation>
        <location evidence="1">Membrane</location>
    </subcellularLocation>
</comment>
<dbReference type="InterPro" id="IPR013106">
    <property type="entry name" value="Ig_V-set"/>
</dbReference>
<dbReference type="InterPro" id="IPR003599">
    <property type="entry name" value="Ig_sub"/>
</dbReference>
<dbReference type="PANTHER" id="PTHR11860:SF118">
    <property type="entry name" value="CMRF35-LIKE MOLECULE 3-RELATED"/>
    <property type="match status" value="1"/>
</dbReference>
<sequence>MKILLTFCLIIAGSDAVTTVTGYRGRSVQIKCPYGSGYEEYKKYLCRGKCPRVGYNDVPVRSGSPAKDTRFSLYDDTTAKVFTVTITDLRTEDGSTYWCVIEQTGFDIYTEVLLLVKTDDPANSTVSHSTHSAPTHSMSPSVHAEITHSTAGTPLNNANHTISAGSSQEFPTSTVIVAVSVIPVLLLMALLIAVAVQRKKKTQALSPAQSLQSSSTSHLVLPPDRRSLSNTLYSTAELPTISPELSQTIYTGLGAVNPVYATVHRRSDAPVQDSSVTHNSP</sequence>
<evidence type="ECO:0000313" key="8">
    <source>
        <dbReference type="Proteomes" id="UP000221080"/>
    </source>
</evidence>
<keyword evidence="2 5" id="KW-0812">Transmembrane</keyword>
<dbReference type="Proteomes" id="UP000221080">
    <property type="component" value="Chromosome 26"/>
</dbReference>
<dbReference type="CDD" id="cd05716">
    <property type="entry name" value="IgV_pIgR_like"/>
    <property type="match status" value="1"/>
</dbReference>
<evidence type="ECO:0000259" key="7">
    <source>
        <dbReference type="SMART" id="SM00409"/>
    </source>
</evidence>
<name>A0A2D0Q670_ICTPU</name>
<dbReference type="GeneID" id="108258790"/>